<dbReference type="InterPro" id="IPR011060">
    <property type="entry name" value="RibuloseP-bd_barrel"/>
</dbReference>
<dbReference type="AlphaFoldDB" id="A0ABD5UT62"/>
<evidence type="ECO:0000256" key="8">
    <source>
        <dbReference type="ARBA" id="ARBA00022822"/>
    </source>
</evidence>
<evidence type="ECO:0000256" key="12">
    <source>
        <dbReference type="SAM" id="MobiDB-lite"/>
    </source>
</evidence>
<dbReference type="InterPro" id="IPR013785">
    <property type="entry name" value="Aldolase_TIM"/>
</dbReference>
<comment type="pathway">
    <text evidence="2 11">Amino-acid biosynthesis; L-tryptophan biosynthesis; L-tryptophan from chorismate: step 4/5.</text>
</comment>
<sequence>MDDDTEELAPAVRSILESARTRSGDGGNGHNGNGDGGERVDADPRDLEAAFDAAEADGRTPVIAEVKPTSPTTEGTREDDPVALATEMVDGGAAALSVLTEPDHFGGSTDTLERVRDAVDVPVLRKDFLVTEDQLDAVESDVVLLIARFLGDDLGPLLAAARDRGFQVLVEVHDREELERAIAAGARFVGVNNRDLARLEVDLSTFESVAPHAPDDVTLIAESGVTAAADARRMRAAGADALLIGSAIMDGDVRSNTRTFTTAERDRSTDDSAPDGASTDDSTPDGAPTDDSTRPATDATDAAEHDTPTS</sequence>
<evidence type="ECO:0000256" key="4">
    <source>
        <dbReference type="ARBA" id="ARBA00012362"/>
    </source>
</evidence>
<dbReference type="GO" id="GO:0000162">
    <property type="term" value="P:L-tryptophan biosynthetic process"/>
    <property type="evidence" value="ECO:0007669"/>
    <property type="project" value="UniProtKB-UniRule"/>
</dbReference>
<keyword evidence="9 11" id="KW-0057">Aromatic amino acid biosynthesis</keyword>
<feature type="compositionally biased region" description="Basic and acidic residues" evidence="12">
    <location>
        <begin position="36"/>
        <end position="48"/>
    </location>
</feature>
<reference evidence="14 15" key="1">
    <citation type="journal article" date="2019" name="Int. J. Syst. Evol. Microbiol.">
        <title>The Global Catalogue of Microorganisms (GCM) 10K type strain sequencing project: providing services to taxonomists for standard genome sequencing and annotation.</title>
        <authorList>
            <consortium name="The Broad Institute Genomics Platform"/>
            <consortium name="The Broad Institute Genome Sequencing Center for Infectious Disease"/>
            <person name="Wu L."/>
            <person name="Ma J."/>
        </authorList>
    </citation>
    <scope>NUCLEOTIDE SEQUENCE [LARGE SCALE GENOMIC DNA]</scope>
    <source>
        <strain evidence="14 15">SKJ47</strain>
    </source>
</reference>
<organism evidence="14 15">
    <name type="scientific">Halopenitus salinus</name>
    <dbReference type="NCBI Taxonomy" id="1198295"/>
    <lineage>
        <taxon>Archaea</taxon>
        <taxon>Methanobacteriati</taxon>
        <taxon>Methanobacteriota</taxon>
        <taxon>Stenosarchaea group</taxon>
        <taxon>Halobacteria</taxon>
        <taxon>Halobacteriales</taxon>
        <taxon>Haloferacaceae</taxon>
        <taxon>Halopenitus</taxon>
    </lineage>
</organism>
<dbReference type="HAMAP" id="MF_00134_A">
    <property type="entry name" value="IGPS_A"/>
    <property type="match status" value="1"/>
</dbReference>
<evidence type="ECO:0000256" key="1">
    <source>
        <dbReference type="ARBA" id="ARBA00001633"/>
    </source>
</evidence>
<gene>
    <name evidence="11 14" type="primary">trpC</name>
    <name evidence="14" type="ORF">ACFQE9_06755</name>
</gene>
<keyword evidence="6 11" id="KW-0028">Amino-acid biosynthesis</keyword>
<dbReference type="EMBL" id="JBHSXL010000006">
    <property type="protein sequence ID" value="MFC6892308.1"/>
    <property type="molecule type" value="Genomic_DNA"/>
</dbReference>
<evidence type="ECO:0000259" key="13">
    <source>
        <dbReference type="Pfam" id="PF00218"/>
    </source>
</evidence>
<feature type="domain" description="Indole-3-glycerol phosphate synthase" evidence="13">
    <location>
        <begin position="45"/>
        <end position="259"/>
    </location>
</feature>
<dbReference type="RefSeq" id="WP_379742244.1">
    <property type="nucleotide sequence ID" value="NZ_JBHSVN010000001.1"/>
</dbReference>
<name>A0ABD5UT62_9EURY</name>
<dbReference type="PANTHER" id="PTHR22854">
    <property type="entry name" value="TRYPTOPHAN BIOSYNTHESIS PROTEIN"/>
    <property type="match status" value="1"/>
</dbReference>
<feature type="compositionally biased region" description="Gly residues" evidence="12">
    <location>
        <begin position="24"/>
        <end position="35"/>
    </location>
</feature>
<proteinExistence type="inferred from homology"/>
<protein>
    <recommendedName>
        <fullName evidence="5 11">Indole-3-glycerol phosphate synthase</fullName>
        <shortName evidence="11">IGPS</shortName>
        <ecNumber evidence="4 11">4.1.1.48</ecNumber>
    </recommendedName>
</protein>
<dbReference type="PROSITE" id="PS00614">
    <property type="entry name" value="IGPS"/>
    <property type="match status" value="1"/>
</dbReference>
<keyword evidence="15" id="KW-1185">Reference proteome</keyword>
<dbReference type="InterPro" id="IPR013798">
    <property type="entry name" value="Indole-3-glycerol_P_synth_dom"/>
</dbReference>
<evidence type="ECO:0000313" key="15">
    <source>
        <dbReference type="Proteomes" id="UP001596296"/>
    </source>
</evidence>
<dbReference type="PANTHER" id="PTHR22854:SF2">
    <property type="entry name" value="INDOLE-3-GLYCEROL-PHOSPHATE SYNTHASE"/>
    <property type="match status" value="1"/>
</dbReference>
<dbReference type="EC" id="4.1.1.48" evidence="4 11"/>
<dbReference type="Pfam" id="PF00218">
    <property type="entry name" value="IGPS"/>
    <property type="match status" value="1"/>
</dbReference>
<comment type="caution">
    <text evidence="14">The sequence shown here is derived from an EMBL/GenBank/DDBJ whole genome shotgun (WGS) entry which is preliminary data.</text>
</comment>
<dbReference type="Gene3D" id="3.20.20.70">
    <property type="entry name" value="Aldolase class I"/>
    <property type="match status" value="1"/>
</dbReference>
<dbReference type="SUPFAM" id="SSF51366">
    <property type="entry name" value="Ribulose-phoshate binding barrel"/>
    <property type="match status" value="1"/>
</dbReference>
<evidence type="ECO:0000256" key="6">
    <source>
        <dbReference type="ARBA" id="ARBA00022605"/>
    </source>
</evidence>
<feature type="region of interest" description="Disordered" evidence="12">
    <location>
        <begin position="259"/>
        <end position="310"/>
    </location>
</feature>
<dbReference type="InterPro" id="IPR045186">
    <property type="entry name" value="Indole-3-glycerol_P_synth"/>
</dbReference>
<evidence type="ECO:0000256" key="9">
    <source>
        <dbReference type="ARBA" id="ARBA00023141"/>
    </source>
</evidence>
<dbReference type="InterPro" id="IPR054875">
    <property type="entry name" value="Indglycph_syn_Halo_TrpC"/>
</dbReference>
<evidence type="ECO:0000256" key="10">
    <source>
        <dbReference type="ARBA" id="ARBA00023239"/>
    </source>
</evidence>
<evidence type="ECO:0000256" key="3">
    <source>
        <dbReference type="ARBA" id="ARBA00008737"/>
    </source>
</evidence>
<feature type="region of interest" description="Disordered" evidence="12">
    <location>
        <begin position="1"/>
        <end position="78"/>
    </location>
</feature>
<evidence type="ECO:0000256" key="11">
    <source>
        <dbReference type="HAMAP-Rule" id="MF_00134"/>
    </source>
</evidence>
<evidence type="ECO:0000256" key="2">
    <source>
        <dbReference type="ARBA" id="ARBA00004696"/>
    </source>
</evidence>
<evidence type="ECO:0000256" key="5">
    <source>
        <dbReference type="ARBA" id="ARBA00018080"/>
    </source>
</evidence>
<dbReference type="Proteomes" id="UP001596296">
    <property type="component" value="Unassembled WGS sequence"/>
</dbReference>
<dbReference type="CDD" id="cd00331">
    <property type="entry name" value="IGPS"/>
    <property type="match status" value="1"/>
</dbReference>
<accession>A0ABD5UT62</accession>
<evidence type="ECO:0000256" key="7">
    <source>
        <dbReference type="ARBA" id="ARBA00022793"/>
    </source>
</evidence>
<dbReference type="GO" id="GO:0004425">
    <property type="term" value="F:indole-3-glycerol-phosphate synthase activity"/>
    <property type="evidence" value="ECO:0007669"/>
    <property type="project" value="UniProtKB-UniRule"/>
</dbReference>
<keyword evidence="8 11" id="KW-0822">Tryptophan biosynthesis</keyword>
<keyword evidence="10 11" id="KW-0456">Lyase</keyword>
<evidence type="ECO:0000313" key="14">
    <source>
        <dbReference type="EMBL" id="MFC6892308.1"/>
    </source>
</evidence>
<keyword evidence="7 11" id="KW-0210">Decarboxylase</keyword>
<comment type="similarity">
    <text evidence="3 11">Belongs to the TrpC family.</text>
</comment>
<comment type="catalytic activity">
    <reaction evidence="1 11">
        <text>1-(2-carboxyphenylamino)-1-deoxy-D-ribulose 5-phosphate + H(+) = (1S,2R)-1-C-(indol-3-yl)glycerol 3-phosphate + CO2 + H2O</text>
        <dbReference type="Rhea" id="RHEA:23476"/>
        <dbReference type="ChEBI" id="CHEBI:15377"/>
        <dbReference type="ChEBI" id="CHEBI:15378"/>
        <dbReference type="ChEBI" id="CHEBI:16526"/>
        <dbReference type="ChEBI" id="CHEBI:58613"/>
        <dbReference type="ChEBI" id="CHEBI:58866"/>
        <dbReference type="EC" id="4.1.1.48"/>
    </reaction>
</comment>
<dbReference type="NCBIfam" id="NF041303">
    <property type="entry name" value="Indglycph_syn_Halo_TrpC"/>
    <property type="match status" value="1"/>
</dbReference>
<dbReference type="InterPro" id="IPR001468">
    <property type="entry name" value="Indole-3-GlycerolPSynthase_CS"/>
</dbReference>